<protein>
    <submittedName>
        <fullName evidence="1">Uncharacterized protein</fullName>
    </submittedName>
</protein>
<gene>
    <name evidence="1" type="ORF">HF849_05920</name>
</gene>
<accession>A0A7X9SMA7</accession>
<evidence type="ECO:0000313" key="1">
    <source>
        <dbReference type="EMBL" id="NMF04302.1"/>
    </source>
</evidence>
<sequence>MIFIRTNEKNEVTFIRYNFNYDLNEFDVNEGYVLDKNEPEIVEVEGKQSILVYDKEHNELYYKYIDIAKEVDPVEARLNELEAALVEIAAMLGGAK</sequence>
<dbReference type="AlphaFoldDB" id="A0A7X9SMA7"/>
<comment type="caution">
    <text evidence="1">The sequence shown here is derived from an EMBL/GenBank/DDBJ whole genome shotgun (WGS) entry which is preliminary data.</text>
</comment>
<dbReference type="EMBL" id="JABAGD010000008">
    <property type="protein sequence ID" value="NMF04302.1"/>
    <property type="molecule type" value="Genomic_DNA"/>
</dbReference>
<dbReference type="RefSeq" id="WP_168981379.1">
    <property type="nucleotide sequence ID" value="NZ_JABAGD010000008.1"/>
</dbReference>
<reference evidence="1 2" key="1">
    <citation type="submission" date="2020-04" db="EMBL/GenBank/DDBJ databases">
        <authorList>
            <person name="Hitch T.C.A."/>
            <person name="Wylensek D."/>
            <person name="Clavel T."/>
        </authorList>
    </citation>
    <scope>NUCLEOTIDE SEQUENCE [LARGE SCALE GENOMIC DNA]</scope>
    <source>
        <strain evidence="1 2">WB01_NA02</strain>
    </source>
</reference>
<organism evidence="1 2">
    <name type="scientific">Clostridium beijerinckii</name>
    <name type="common">Clostridium MP</name>
    <dbReference type="NCBI Taxonomy" id="1520"/>
    <lineage>
        <taxon>Bacteria</taxon>
        <taxon>Bacillati</taxon>
        <taxon>Bacillota</taxon>
        <taxon>Clostridia</taxon>
        <taxon>Eubacteriales</taxon>
        <taxon>Clostridiaceae</taxon>
        <taxon>Clostridium</taxon>
    </lineage>
</organism>
<dbReference type="Proteomes" id="UP000587880">
    <property type="component" value="Unassembled WGS sequence"/>
</dbReference>
<name>A0A7X9SMA7_CLOBE</name>
<proteinExistence type="predicted"/>
<evidence type="ECO:0000313" key="2">
    <source>
        <dbReference type="Proteomes" id="UP000587880"/>
    </source>
</evidence>